<evidence type="ECO:0000313" key="1">
    <source>
        <dbReference type="EMBL" id="CAG8821043.1"/>
    </source>
</evidence>
<organism evidence="1 2">
    <name type="scientific">Gigaspora margarita</name>
    <dbReference type="NCBI Taxonomy" id="4874"/>
    <lineage>
        <taxon>Eukaryota</taxon>
        <taxon>Fungi</taxon>
        <taxon>Fungi incertae sedis</taxon>
        <taxon>Mucoromycota</taxon>
        <taxon>Glomeromycotina</taxon>
        <taxon>Glomeromycetes</taxon>
        <taxon>Diversisporales</taxon>
        <taxon>Gigasporaceae</taxon>
        <taxon>Gigaspora</taxon>
    </lineage>
</organism>
<gene>
    <name evidence="1" type="ORF">GMARGA_LOCUS27731</name>
</gene>
<comment type="caution">
    <text evidence="1">The sequence shown here is derived from an EMBL/GenBank/DDBJ whole genome shotgun (WGS) entry which is preliminary data.</text>
</comment>
<feature type="non-terminal residue" evidence="1">
    <location>
        <position position="82"/>
    </location>
</feature>
<protein>
    <submittedName>
        <fullName evidence="1">30760_t:CDS:1</fullName>
    </submittedName>
</protein>
<dbReference type="EMBL" id="CAJVQB010034346">
    <property type="protein sequence ID" value="CAG8821043.1"/>
    <property type="molecule type" value="Genomic_DNA"/>
</dbReference>
<name>A0ABN7W8I4_GIGMA</name>
<evidence type="ECO:0000313" key="2">
    <source>
        <dbReference type="Proteomes" id="UP000789901"/>
    </source>
</evidence>
<reference evidence="1 2" key="1">
    <citation type="submission" date="2021-06" db="EMBL/GenBank/DDBJ databases">
        <authorList>
            <person name="Kallberg Y."/>
            <person name="Tangrot J."/>
            <person name="Rosling A."/>
        </authorList>
    </citation>
    <scope>NUCLEOTIDE SEQUENCE [LARGE SCALE GENOMIC DNA]</scope>
    <source>
        <strain evidence="1 2">120-4 pot B 10/14</strain>
    </source>
</reference>
<sequence length="82" mass="9366">MHCYEFDSLNIEKISQAQEICYIDASMSFDPLNTSSTLLYTSCAAGTLPFGLFLTSDEQEFIIEKAVQTAWWTFVLHIDFVK</sequence>
<keyword evidence="2" id="KW-1185">Reference proteome</keyword>
<accession>A0ABN7W8I4</accession>
<proteinExistence type="predicted"/>
<dbReference type="Proteomes" id="UP000789901">
    <property type="component" value="Unassembled WGS sequence"/>
</dbReference>